<dbReference type="PROSITE" id="PS50995">
    <property type="entry name" value="HTH_MARR_2"/>
    <property type="match status" value="1"/>
</dbReference>
<dbReference type="CDD" id="cd00090">
    <property type="entry name" value="HTH_ARSR"/>
    <property type="match status" value="1"/>
</dbReference>
<sequence length="156" mass="17823">MSKTELANQQVNVKQINHDLMEMLANVVWVEEYELKQSPFSALTVKEVHTIYAISMYEEKTASQVAKAVHLSPSAMTTAIDRLVDKGYVERRRSKEDKRVVKLGLTHQGRILYRAHQALHFKVTKALLEDMSNEEALAMERAVHNLQAYLKALIDS</sequence>
<name>A0A3F3HG26_9LACO</name>
<dbReference type="InterPro" id="IPR011991">
    <property type="entry name" value="ArsR-like_HTH"/>
</dbReference>
<reference evidence="5" key="1">
    <citation type="journal article" date="2015" name="BMC Genomics">
        <title>Comparative genomics of Fructobacillus spp. and Leuconostoc spp. reveals niche-specific evolution of Fructobacillus spp.</title>
        <authorList>
            <person name="Endo A."/>
            <person name="Tanizawa Y."/>
            <person name="Tanaka N."/>
            <person name="Maeno S."/>
            <person name="Kumar H."/>
            <person name="Shiwa Y."/>
            <person name="Okada S."/>
            <person name="Yoshikawa H."/>
            <person name="Dicks L."/>
            <person name="Nakagawa J."/>
            <person name="Arita M."/>
        </authorList>
    </citation>
    <scope>NUCLEOTIDE SEQUENCE [LARGE SCALE GENOMIC DNA]</scope>
    <source>
        <strain evidence="5">F214-1</strain>
    </source>
</reference>
<dbReference type="RefSeq" id="WP_059393802.1">
    <property type="nucleotide sequence ID" value="NZ_DF968081.1"/>
</dbReference>
<evidence type="ECO:0000256" key="1">
    <source>
        <dbReference type="ARBA" id="ARBA00023015"/>
    </source>
</evidence>
<feature type="domain" description="HTH marR-type" evidence="4">
    <location>
        <begin position="17"/>
        <end position="148"/>
    </location>
</feature>
<accession>A0A3F3HG26</accession>
<evidence type="ECO:0000313" key="5">
    <source>
        <dbReference type="EMBL" id="GAP04383.1"/>
    </source>
</evidence>
<dbReference type="EMBL" id="DF968081">
    <property type="protein sequence ID" value="GAP04383.1"/>
    <property type="molecule type" value="Genomic_DNA"/>
</dbReference>
<dbReference type="GO" id="GO:0003677">
    <property type="term" value="F:DNA binding"/>
    <property type="evidence" value="ECO:0007669"/>
    <property type="project" value="UniProtKB-KW"/>
</dbReference>
<keyword evidence="1" id="KW-0805">Transcription regulation</keyword>
<dbReference type="SMART" id="SM00347">
    <property type="entry name" value="HTH_MARR"/>
    <property type="match status" value="1"/>
</dbReference>
<organism evidence="5">
    <name type="scientific">Fructobacillus tropaeoli</name>
    <dbReference type="NCBI Taxonomy" id="709323"/>
    <lineage>
        <taxon>Bacteria</taxon>
        <taxon>Bacillati</taxon>
        <taxon>Bacillota</taxon>
        <taxon>Bacilli</taxon>
        <taxon>Lactobacillales</taxon>
        <taxon>Lactobacillaceae</taxon>
        <taxon>Fructobacillus</taxon>
    </lineage>
</organism>
<dbReference type="InterPro" id="IPR036390">
    <property type="entry name" value="WH_DNA-bd_sf"/>
</dbReference>
<dbReference type="AlphaFoldDB" id="A0A3F3HG26"/>
<dbReference type="Gene3D" id="1.10.10.10">
    <property type="entry name" value="Winged helix-like DNA-binding domain superfamily/Winged helix DNA-binding domain"/>
    <property type="match status" value="1"/>
</dbReference>
<gene>
    <name evidence="5" type="primary">fabT</name>
    <name evidence="5" type="ORF">FTRO_0041240</name>
</gene>
<dbReference type="Proteomes" id="UP000064514">
    <property type="component" value="Unassembled WGS sequence"/>
</dbReference>
<evidence type="ECO:0000256" key="3">
    <source>
        <dbReference type="ARBA" id="ARBA00023163"/>
    </source>
</evidence>
<keyword evidence="2" id="KW-0238">DNA-binding</keyword>
<dbReference type="GO" id="GO:0003700">
    <property type="term" value="F:DNA-binding transcription factor activity"/>
    <property type="evidence" value="ECO:0007669"/>
    <property type="project" value="InterPro"/>
</dbReference>
<protein>
    <submittedName>
        <fullName evidence="5">MarR family transcriptional regulator</fullName>
    </submittedName>
</protein>
<dbReference type="PRINTS" id="PR00598">
    <property type="entry name" value="HTHMARR"/>
</dbReference>
<dbReference type="InterPro" id="IPR036388">
    <property type="entry name" value="WH-like_DNA-bd_sf"/>
</dbReference>
<evidence type="ECO:0000256" key="2">
    <source>
        <dbReference type="ARBA" id="ARBA00023125"/>
    </source>
</evidence>
<evidence type="ECO:0000259" key="4">
    <source>
        <dbReference type="PROSITE" id="PS50995"/>
    </source>
</evidence>
<keyword evidence="3" id="KW-0804">Transcription</keyword>
<dbReference type="PANTHER" id="PTHR42756">
    <property type="entry name" value="TRANSCRIPTIONAL REGULATOR, MARR"/>
    <property type="match status" value="1"/>
</dbReference>
<dbReference type="InterPro" id="IPR000835">
    <property type="entry name" value="HTH_MarR-typ"/>
</dbReference>
<dbReference type="PANTHER" id="PTHR42756:SF1">
    <property type="entry name" value="TRANSCRIPTIONAL REPRESSOR OF EMRAB OPERON"/>
    <property type="match status" value="1"/>
</dbReference>
<proteinExistence type="predicted"/>
<dbReference type="SUPFAM" id="SSF46785">
    <property type="entry name" value="Winged helix' DNA-binding domain"/>
    <property type="match status" value="1"/>
</dbReference>
<dbReference type="STRING" id="709323.GCA_001047135_00932"/>
<dbReference type="Pfam" id="PF01047">
    <property type="entry name" value="MarR"/>
    <property type="match status" value="1"/>
</dbReference>